<accession>B9GE26</accession>
<evidence type="ECO:0000256" key="1">
    <source>
        <dbReference type="SAM" id="SignalP"/>
    </source>
</evidence>
<sequence>MRLAGGLLLLLLLLTIPDDGALSASPAAAGGERCRRQCGGLDAVPYPFGFSGSCPIKLACNESGSTAALILPDNAAADTAAESYTVVASSFNRTASTFVVSLPPACNRTVAGARRRLSGANYGVSSRTGMFLRGGCRNATGANACSVPAEVMFQDAPHGAALGVGMFARWDTVEEPRCDNLLTSAFYGETPEGVFALELAVAELGWWVNGSCKHSAAAAGDLSGRCAANATCHDVQTPGGEWGHQCKCLPGFTGDGFAAGDGCNLSGESSTL</sequence>
<reference evidence="2" key="2">
    <citation type="submission" date="2008-12" db="EMBL/GenBank/DDBJ databases">
        <title>Improved gene annotation of the rice (Oryza sativa) genomes.</title>
        <authorList>
            <person name="Wang J."/>
            <person name="Li R."/>
            <person name="Fan W."/>
            <person name="Huang Q."/>
            <person name="Zhang J."/>
            <person name="Zhou Y."/>
            <person name="Hu Y."/>
            <person name="Zi S."/>
            <person name="Li J."/>
            <person name="Ni P."/>
            <person name="Zheng H."/>
            <person name="Zhang Y."/>
            <person name="Zhao M."/>
            <person name="Hao Q."/>
            <person name="McDermott J."/>
            <person name="Samudrala R."/>
            <person name="Kristiansen K."/>
            <person name="Wong G.K.-S."/>
        </authorList>
    </citation>
    <scope>NUCLEOTIDE SEQUENCE</scope>
</reference>
<feature type="signal peptide" evidence="1">
    <location>
        <begin position="1"/>
        <end position="23"/>
    </location>
</feature>
<proteinExistence type="predicted"/>
<evidence type="ECO:0000313" key="2">
    <source>
        <dbReference type="EMBL" id="EEE53533.1"/>
    </source>
</evidence>
<dbReference type="Gene3D" id="2.10.25.10">
    <property type="entry name" value="Laminin"/>
    <property type="match status" value="1"/>
</dbReference>
<dbReference type="AlphaFoldDB" id="B9GE26"/>
<name>B9GE26_ORYSJ</name>
<dbReference type="EMBL" id="CM000149">
    <property type="protein sequence ID" value="EEE53533.1"/>
    <property type="molecule type" value="Genomic_DNA"/>
</dbReference>
<evidence type="ECO:0008006" key="3">
    <source>
        <dbReference type="Google" id="ProtNLM"/>
    </source>
</evidence>
<reference evidence="2" key="1">
    <citation type="journal article" date="2005" name="PLoS Biol.">
        <title>The genomes of Oryza sativa: a history of duplications.</title>
        <authorList>
            <person name="Yu J."/>
            <person name="Wang J."/>
            <person name="Lin W."/>
            <person name="Li S."/>
            <person name="Li H."/>
            <person name="Zhou J."/>
            <person name="Ni P."/>
            <person name="Dong W."/>
            <person name="Hu S."/>
            <person name="Zeng C."/>
            <person name="Zhang J."/>
            <person name="Zhang Y."/>
            <person name="Li R."/>
            <person name="Xu Z."/>
            <person name="Li S."/>
            <person name="Li X."/>
            <person name="Zheng H."/>
            <person name="Cong L."/>
            <person name="Lin L."/>
            <person name="Yin J."/>
            <person name="Geng J."/>
            <person name="Li G."/>
            <person name="Shi J."/>
            <person name="Liu J."/>
            <person name="Lv H."/>
            <person name="Li J."/>
            <person name="Wang J."/>
            <person name="Deng Y."/>
            <person name="Ran L."/>
            <person name="Shi X."/>
            <person name="Wang X."/>
            <person name="Wu Q."/>
            <person name="Li C."/>
            <person name="Ren X."/>
            <person name="Wang J."/>
            <person name="Wang X."/>
            <person name="Li D."/>
            <person name="Liu D."/>
            <person name="Zhang X."/>
            <person name="Ji Z."/>
            <person name="Zhao W."/>
            <person name="Sun Y."/>
            <person name="Zhang Z."/>
            <person name="Bao J."/>
            <person name="Han Y."/>
            <person name="Dong L."/>
            <person name="Ji J."/>
            <person name="Chen P."/>
            <person name="Wu S."/>
            <person name="Liu J."/>
            <person name="Xiao Y."/>
            <person name="Bu D."/>
            <person name="Tan J."/>
            <person name="Yang L."/>
            <person name="Ye C."/>
            <person name="Zhang J."/>
            <person name="Xu J."/>
            <person name="Zhou Y."/>
            <person name="Yu Y."/>
            <person name="Zhang B."/>
            <person name="Zhuang S."/>
            <person name="Wei H."/>
            <person name="Liu B."/>
            <person name="Lei M."/>
            <person name="Yu H."/>
            <person name="Li Y."/>
            <person name="Xu H."/>
            <person name="Wei S."/>
            <person name="He X."/>
            <person name="Fang L."/>
            <person name="Zhang Z."/>
            <person name="Zhang Y."/>
            <person name="Huang X."/>
            <person name="Su Z."/>
            <person name="Tong W."/>
            <person name="Li J."/>
            <person name="Tong Z."/>
            <person name="Li S."/>
            <person name="Ye J."/>
            <person name="Wang L."/>
            <person name="Fang L."/>
            <person name="Lei T."/>
            <person name="Chen C."/>
            <person name="Chen H."/>
            <person name="Xu Z."/>
            <person name="Li H."/>
            <person name="Huang H."/>
            <person name="Zhang F."/>
            <person name="Xu H."/>
            <person name="Li N."/>
            <person name="Zhao C."/>
            <person name="Li S."/>
            <person name="Dong L."/>
            <person name="Huang Y."/>
            <person name="Li L."/>
            <person name="Xi Y."/>
            <person name="Qi Q."/>
            <person name="Li W."/>
            <person name="Zhang B."/>
            <person name="Hu W."/>
            <person name="Zhang Y."/>
            <person name="Tian X."/>
            <person name="Jiao Y."/>
            <person name="Liang X."/>
            <person name="Jin J."/>
            <person name="Gao L."/>
            <person name="Zheng W."/>
            <person name="Hao B."/>
            <person name="Liu S."/>
            <person name="Wang W."/>
            <person name="Yuan L."/>
            <person name="Cao M."/>
            <person name="McDermott J."/>
            <person name="Samudrala R."/>
            <person name="Wang J."/>
            <person name="Wong G.K."/>
            <person name="Yang H."/>
        </authorList>
    </citation>
    <scope>NUCLEOTIDE SEQUENCE [LARGE SCALE GENOMIC DNA]</scope>
</reference>
<protein>
    <recommendedName>
        <fullName evidence="3">Wall-associated receptor kinase galacturonan-binding domain-containing protein</fullName>
    </recommendedName>
</protein>
<keyword evidence="1" id="KW-0732">Signal</keyword>
<gene>
    <name evidence="2" type="ORF">OsJ_36735</name>
</gene>
<feature type="chain" id="PRO_5002884720" description="Wall-associated receptor kinase galacturonan-binding domain-containing protein" evidence="1">
    <location>
        <begin position="24"/>
        <end position="272"/>
    </location>
</feature>
<organism evidence="2">
    <name type="scientific">Oryza sativa subsp. japonica</name>
    <name type="common">Rice</name>
    <dbReference type="NCBI Taxonomy" id="39947"/>
    <lineage>
        <taxon>Eukaryota</taxon>
        <taxon>Viridiplantae</taxon>
        <taxon>Streptophyta</taxon>
        <taxon>Embryophyta</taxon>
        <taxon>Tracheophyta</taxon>
        <taxon>Spermatophyta</taxon>
        <taxon>Magnoliopsida</taxon>
        <taxon>Liliopsida</taxon>
        <taxon>Poales</taxon>
        <taxon>Poaceae</taxon>
        <taxon>BOP clade</taxon>
        <taxon>Oryzoideae</taxon>
        <taxon>Oryzeae</taxon>
        <taxon>Oryzinae</taxon>
        <taxon>Oryza</taxon>
        <taxon>Oryza sativa</taxon>
    </lineage>
</organism>
<dbReference type="Proteomes" id="UP000007752">
    <property type="component" value="Chromosome 12"/>
</dbReference>